<feature type="transmembrane region" description="Helical" evidence="16">
    <location>
        <begin position="98"/>
        <end position="123"/>
    </location>
</feature>
<keyword evidence="13" id="KW-0406">Ion transport</keyword>
<dbReference type="SFLD" id="SFLDF00027">
    <property type="entry name" value="p-type_atpase"/>
    <property type="match status" value="1"/>
</dbReference>
<dbReference type="SFLD" id="SFLDG00002">
    <property type="entry name" value="C1.7:_P-type_atpase_like"/>
    <property type="match status" value="1"/>
</dbReference>
<comment type="similarity">
    <text evidence="2 16">Belongs to the cation transport ATPase (P-type) (TC 3.A.3) family. Type IB subfamily.</text>
</comment>
<dbReference type="Pfam" id="PF00122">
    <property type="entry name" value="E1-E2_ATPase"/>
    <property type="match status" value="1"/>
</dbReference>
<evidence type="ECO:0000256" key="2">
    <source>
        <dbReference type="ARBA" id="ARBA00006024"/>
    </source>
</evidence>
<evidence type="ECO:0000256" key="3">
    <source>
        <dbReference type="ARBA" id="ARBA00012517"/>
    </source>
</evidence>
<keyword evidence="12" id="KW-0186">Copper</keyword>
<evidence type="ECO:0000256" key="8">
    <source>
        <dbReference type="ARBA" id="ARBA00022796"/>
    </source>
</evidence>
<dbReference type="InterPro" id="IPR059000">
    <property type="entry name" value="ATPase_P-type_domA"/>
</dbReference>
<dbReference type="GO" id="GO:0005524">
    <property type="term" value="F:ATP binding"/>
    <property type="evidence" value="ECO:0007669"/>
    <property type="project" value="UniProtKB-UniRule"/>
</dbReference>
<dbReference type="AlphaFoldDB" id="A0A0P9DXT8"/>
<organism evidence="18 19">
    <name type="scientific">Kouleothrix aurantiaca</name>
    <dbReference type="NCBI Taxonomy" id="186479"/>
    <lineage>
        <taxon>Bacteria</taxon>
        <taxon>Bacillati</taxon>
        <taxon>Chloroflexota</taxon>
        <taxon>Chloroflexia</taxon>
        <taxon>Chloroflexales</taxon>
        <taxon>Roseiflexineae</taxon>
        <taxon>Roseiflexaceae</taxon>
        <taxon>Kouleothrix</taxon>
    </lineage>
</organism>
<gene>
    <name evidence="18" type="ORF">SE17_01875</name>
</gene>
<name>A0A0P9DXT8_9CHLR</name>
<dbReference type="InterPro" id="IPR044492">
    <property type="entry name" value="P_typ_ATPase_HD_dom"/>
</dbReference>
<keyword evidence="9 16" id="KW-0067">ATP-binding</keyword>
<evidence type="ECO:0000256" key="9">
    <source>
        <dbReference type="ARBA" id="ARBA00022840"/>
    </source>
</evidence>
<dbReference type="NCBIfam" id="TIGR01512">
    <property type="entry name" value="ATPase-IB2_Cd"/>
    <property type="match status" value="1"/>
</dbReference>
<comment type="caution">
    <text evidence="18">The sequence shown here is derived from an EMBL/GenBank/DDBJ whole genome shotgun (WGS) entry which is preliminary data.</text>
</comment>
<evidence type="ECO:0000256" key="10">
    <source>
        <dbReference type="ARBA" id="ARBA00022967"/>
    </source>
</evidence>
<dbReference type="InterPro" id="IPR023214">
    <property type="entry name" value="HAD_sf"/>
</dbReference>
<dbReference type="Pfam" id="PF00702">
    <property type="entry name" value="Hydrolase"/>
    <property type="match status" value="1"/>
</dbReference>
<dbReference type="GO" id="GO:0005886">
    <property type="term" value="C:plasma membrane"/>
    <property type="evidence" value="ECO:0007669"/>
    <property type="project" value="UniProtKB-SubCell"/>
</dbReference>
<evidence type="ECO:0000256" key="11">
    <source>
        <dbReference type="ARBA" id="ARBA00022989"/>
    </source>
</evidence>
<keyword evidence="6 16" id="KW-0479">Metal-binding</keyword>
<dbReference type="InterPro" id="IPR008250">
    <property type="entry name" value="ATPase_P-typ_transduc_dom_A_sf"/>
</dbReference>
<dbReference type="SUPFAM" id="SSF56784">
    <property type="entry name" value="HAD-like"/>
    <property type="match status" value="1"/>
</dbReference>
<dbReference type="SUPFAM" id="SSF81653">
    <property type="entry name" value="Calcium ATPase, transduction domain A"/>
    <property type="match status" value="1"/>
</dbReference>
<feature type="transmembrane region" description="Helical" evidence="16">
    <location>
        <begin position="602"/>
        <end position="628"/>
    </location>
</feature>
<dbReference type="PRINTS" id="PR00119">
    <property type="entry name" value="CATATPASE"/>
</dbReference>
<comment type="subcellular location">
    <subcellularLocation>
        <location evidence="1">Cell membrane</location>
        <topology evidence="1">Multi-pass membrane protein</topology>
    </subcellularLocation>
</comment>
<feature type="transmembrane region" description="Helical" evidence="16">
    <location>
        <begin position="36"/>
        <end position="53"/>
    </location>
</feature>
<keyword evidence="19" id="KW-1185">Reference proteome</keyword>
<protein>
    <recommendedName>
        <fullName evidence="3">P-type Cu(+) transporter</fullName>
        <ecNumber evidence="3">7.2.2.8</ecNumber>
    </recommendedName>
</protein>
<proteinExistence type="inferred from homology"/>
<reference evidence="18 19" key="1">
    <citation type="submission" date="2015-09" db="EMBL/GenBank/DDBJ databases">
        <title>Draft genome sequence of Kouleothrix aurantiaca JCM 19913.</title>
        <authorList>
            <person name="Hemp J."/>
        </authorList>
    </citation>
    <scope>NUCLEOTIDE SEQUENCE [LARGE SCALE GENOMIC DNA]</scope>
    <source>
        <strain evidence="18 19">COM-B</strain>
    </source>
</reference>
<evidence type="ECO:0000256" key="6">
    <source>
        <dbReference type="ARBA" id="ARBA00022723"/>
    </source>
</evidence>
<dbReference type="FunFam" id="2.70.150.10:FF:000002">
    <property type="entry name" value="Copper-transporting ATPase 1, putative"/>
    <property type="match status" value="1"/>
</dbReference>
<dbReference type="InterPro" id="IPR001757">
    <property type="entry name" value="P_typ_ATPase"/>
</dbReference>
<evidence type="ECO:0000256" key="13">
    <source>
        <dbReference type="ARBA" id="ARBA00023065"/>
    </source>
</evidence>
<evidence type="ECO:0000256" key="4">
    <source>
        <dbReference type="ARBA" id="ARBA00022448"/>
    </source>
</evidence>
<feature type="domain" description="P-type ATPase A" evidence="17">
    <location>
        <begin position="144"/>
        <end position="244"/>
    </location>
</feature>
<dbReference type="EMBL" id="LJCR01000019">
    <property type="protein sequence ID" value="KPV54731.1"/>
    <property type="molecule type" value="Genomic_DNA"/>
</dbReference>
<evidence type="ECO:0000259" key="17">
    <source>
        <dbReference type="Pfam" id="PF00122"/>
    </source>
</evidence>
<dbReference type="PRINTS" id="PR00941">
    <property type="entry name" value="CDATPASE"/>
</dbReference>
<dbReference type="FunFam" id="3.40.50.1000:FF:000144">
    <property type="entry name" value="copper-transporting ATPase 1 isoform X2"/>
    <property type="match status" value="1"/>
</dbReference>
<evidence type="ECO:0000256" key="15">
    <source>
        <dbReference type="ARBA" id="ARBA00049289"/>
    </source>
</evidence>
<dbReference type="PROSITE" id="PS00154">
    <property type="entry name" value="ATPASE_E1_E2"/>
    <property type="match status" value="1"/>
</dbReference>
<keyword evidence="10" id="KW-1278">Translocase</keyword>
<dbReference type="Gene3D" id="3.40.50.1000">
    <property type="entry name" value="HAD superfamily/HAD-like"/>
    <property type="match status" value="1"/>
</dbReference>
<feature type="transmembrane region" description="Helical" evidence="16">
    <location>
        <begin position="60"/>
        <end position="78"/>
    </location>
</feature>
<keyword evidence="14 16" id="KW-0472">Membrane</keyword>
<keyword evidence="5 16" id="KW-0812">Transmembrane</keyword>
<keyword evidence="8" id="KW-0187">Copper transport</keyword>
<accession>A0A0P9DXT8</accession>
<dbReference type="PANTHER" id="PTHR48085">
    <property type="entry name" value="CADMIUM/ZINC-TRANSPORTING ATPASE HMA2-RELATED"/>
    <property type="match status" value="1"/>
</dbReference>
<sequence>MTKEVAHAELEEVEANERDEDEAEGFSGPWYAFPPMRNALVSGALLFLGWLIPRFGVPDVVPDILFGLAILVGAYYWAREGVEEFVKEREVGIEALMAFATIGAVILGEYFEAAFLVFLYAGAEAIEMYTFARTRSAIRALLDLAPETAIRLREGREERIPAEELQVGDQFLVRPGERVPTDGEIVEGASSLDESAVTGESVPVEKAVGAKVFAGTINTTGALTVRATTNFASNSLQKIIHLVEEAQGVKSSAQRWIDRFGNRYSPSVIAVALLLLVVPPLLGGVFDTWAYRAVVLLVAAAPCALVMSTPVAVAAAIGRAGRSGVLIKGGVHLENLAKVKVLAFDKTGTLTRGKPVVTDVITHTGQPDALLRTAASIERLSEHPLAKAIVERAQSEGIAPVEIRDFQSLTGAGAKAVVGGKAVYIGSPALFGQLGVSLAAIAAEIERLQEQGKTVVLVGTETQVDGLFAIRDEPRPEARQAIRELHEMGLKVAMLTGDNARTAKAIAAELGIDDVRADLKPDDKVAAVRALEQQYGPVAMSGDGINDAPALATATVGLAMGTAGTDAAIEAADVALMGDDPTKVVYALRLAQRSQRISVQNIAFSLLVLAVLIPTAILGVIGITAAVFAHEASELLAIANGLRVAQRVS</sequence>
<dbReference type="Proteomes" id="UP000050509">
    <property type="component" value="Unassembled WGS sequence"/>
</dbReference>
<evidence type="ECO:0000313" key="19">
    <source>
        <dbReference type="Proteomes" id="UP000050509"/>
    </source>
</evidence>
<dbReference type="InterPro" id="IPR051014">
    <property type="entry name" value="Cation_Transport_ATPase_IB"/>
</dbReference>
<keyword evidence="11 16" id="KW-1133">Transmembrane helix</keyword>
<dbReference type="GO" id="GO:0016887">
    <property type="term" value="F:ATP hydrolysis activity"/>
    <property type="evidence" value="ECO:0007669"/>
    <property type="project" value="InterPro"/>
</dbReference>
<dbReference type="NCBIfam" id="TIGR01525">
    <property type="entry name" value="ATPase-IB_hvy"/>
    <property type="match status" value="1"/>
</dbReference>
<keyword evidence="16" id="KW-1003">Cell membrane</keyword>
<dbReference type="InterPro" id="IPR027256">
    <property type="entry name" value="P-typ_ATPase_IB"/>
</dbReference>
<dbReference type="SUPFAM" id="SSF81665">
    <property type="entry name" value="Calcium ATPase, transmembrane domain M"/>
    <property type="match status" value="1"/>
</dbReference>
<dbReference type="SFLD" id="SFLDS00003">
    <property type="entry name" value="Haloacid_Dehalogenase"/>
    <property type="match status" value="1"/>
</dbReference>
<dbReference type="InterPro" id="IPR036412">
    <property type="entry name" value="HAD-like_sf"/>
</dbReference>
<dbReference type="InterPro" id="IPR018303">
    <property type="entry name" value="ATPase_P-typ_P_site"/>
</dbReference>
<dbReference type="Gene3D" id="3.40.1110.10">
    <property type="entry name" value="Calcium-transporting ATPase, cytoplasmic domain N"/>
    <property type="match status" value="1"/>
</dbReference>
<dbReference type="GO" id="GO:0140581">
    <property type="term" value="F:P-type monovalent copper transporter activity"/>
    <property type="evidence" value="ECO:0007669"/>
    <property type="project" value="UniProtKB-EC"/>
</dbReference>
<evidence type="ECO:0000256" key="12">
    <source>
        <dbReference type="ARBA" id="ARBA00023008"/>
    </source>
</evidence>
<evidence type="ECO:0000256" key="1">
    <source>
        <dbReference type="ARBA" id="ARBA00004651"/>
    </source>
</evidence>
<dbReference type="NCBIfam" id="TIGR01494">
    <property type="entry name" value="ATPase_P-type"/>
    <property type="match status" value="1"/>
</dbReference>
<dbReference type="GO" id="GO:0046872">
    <property type="term" value="F:metal ion binding"/>
    <property type="evidence" value="ECO:0007669"/>
    <property type="project" value="UniProtKB-KW"/>
</dbReference>
<dbReference type="PATRIC" id="fig|186479.3.peg.3342"/>
<dbReference type="PANTHER" id="PTHR48085:SF5">
    <property type="entry name" value="CADMIUM_ZINC-TRANSPORTING ATPASE HMA4-RELATED"/>
    <property type="match status" value="1"/>
</dbReference>
<evidence type="ECO:0000313" key="18">
    <source>
        <dbReference type="EMBL" id="KPV54731.1"/>
    </source>
</evidence>
<feature type="transmembrane region" description="Helical" evidence="16">
    <location>
        <begin position="264"/>
        <end position="283"/>
    </location>
</feature>
<dbReference type="InterPro" id="IPR023298">
    <property type="entry name" value="ATPase_P-typ_TM_dom_sf"/>
</dbReference>
<feature type="transmembrane region" description="Helical" evidence="16">
    <location>
        <begin position="289"/>
        <end position="318"/>
    </location>
</feature>
<dbReference type="Gene3D" id="2.70.150.10">
    <property type="entry name" value="Calcium-transporting ATPase, cytoplasmic transduction domain A"/>
    <property type="match status" value="1"/>
</dbReference>
<keyword evidence="4" id="KW-0813">Transport</keyword>
<evidence type="ECO:0000256" key="14">
    <source>
        <dbReference type="ARBA" id="ARBA00023136"/>
    </source>
</evidence>
<keyword evidence="7 16" id="KW-0547">Nucleotide-binding</keyword>
<evidence type="ECO:0000256" key="7">
    <source>
        <dbReference type="ARBA" id="ARBA00022741"/>
    </source>
</evidence>
<dbReference type="EC" id="7.2.2.8" evidence="3"/>
<comment type="catalytic activity">
    <reaction evidence="15">
        <text>Cu(+)(in) + ATP + H2O = Cu(+)(out) + ADP + phosphate + H(+)</text>
        <dbReference type="Rhea" id="RHEA:25792"/>
        <dbReference type="ChEBI" id="CHEBI:15377"/>
        <dbReference type="ChEBI" id="CHEBI:15378"/>
        <dbReference type="ChEBI" id="CHEBI:30616"/>
        <dbReference type="ChEBI" id="CHEBI:43474"/>
        <dbReference type="ChEBI" id="CHEBI:49552"/>
        <dbReference type="ChEBI" id="CHEBI:456216"/>
        <dbReference type="EC" id="7.2.2.8"/>
    </reaction>
</comment>
<evidence type="ECO:0000256" key="16">
    <source>
        <dbReference type="RuleBase" id="RU362081"/>
    </source>
</evidence>
<evidence type="ECO:0000256" key="5">
    <source>
        <dbReference type="ARBA" id="ARBA00022692"/>
    </source>
</evidence>
<dbReference type="InterPro" id="IPR023299">
    <property type="entry name" value="ATPase_P-typ_cyto_dom_N"/>
</dbReference>